<comment type="caution">
    <text evidence="1">The sequence shown here is derived from an EMBL/GenBank/DDBJ whole genome shotgun (WGS) entry which is preliminary data.</text>
</comment>
<proteinExistence type="predicted"/>
<gene>
    <name evidence="1" type="ORF">J2S57_005362</name>
</gene>
<reference evidence="1 2" key="1">
    <citation type="submission" date="2023-07" db="EMBL/GenBank/DDBJ databases">
        <title>Sequencing the genomes of 1000 actinobacteria strains.</title>
        <authorList>
            <person name="Klenk H.-P."/>
        </authorList>
    </citation>
    <scope>NUCLEOTIDE SEQUENCE [LARGE SCALE GENOMIC DNA]</scope>
    <source>
        <strain evidence="1 2">DSM 44388</strain>
    </source>
</reference>
<dbReference type="InterPro" id="IPR023393">
    <property type="entry name" value="START-like_dom_sf"/>
</dbReference>
<dbReference type="Proteomes" id="UP001235712">
    <property type="component" value="Unassembled WGS sequence"/>
</dbReference>
<dbReference type="Pfam" id="PF10604">
    <property type="entry name" value="Polyketide_cyc2"/>
    <property type="match status" value="1"/>
</dbReference>
<dbReference type="Gene3D" id="3.30.530.20">
    <property type="match status" value="1"/>
</dbReference>
<dbReference type="InterPro" id="IPR019587">
    <property type="entry name" value="Polyketide_cyclase/dehydratase"/>
</dbReference>
<keyword evidence="2" id="KW-1185">Reference proteome</keyword>
<evidence type="ECO:0000313" key="1">
    <source>
        <dbReference type="EMBL" id="MDP9829613.1"/>
    </source>
</evidence>
<organism evidence="1 2">
    <name type="scientific">Kineosporia succinea</name>
    <dbReference type="NCBI Taxonomy" id="84632"/>
    <lineage>
        <taxon>Bacteria</taxon>
        <taxon>Bacillati</taxon>
        <taxon>Actinomycetota</taxon>
        <taxon>Actinomycetes</taxon>
        <taxon>Kineosporiales</taxon>
        <taxon>Kineosporiaceae</taxon>
        <taxon>Kineosporia</taxon>
    </lineage>
</organism>
<evidence type="ECO:0008006" key="3">
    <source>
        <dbReference type="Google" id="ProtNLM"/>
    </source>
</evidence>
<name>A0ABT9PA91_9ACTN</name>
<dbReference type="SUPFAM" id="SSF55961">
    <property type="entry name" value="Bet v1-like"/>
    <property type="match status" value="1"/>
</dbReference>
<accession>A0ABT9PA91</accession>
<dbReference type="EMBL" id="JAUSQZ010000001">
    <property type="protein sequence ID" value="MDP9829613.1"/>
    <property type="molecule type" value="Genomic_DNA"/>
</dbReference>
<sequence length="151" mass="16826">MPQYSVRSHTPAPVETVWKLLQDGRSWPDWSSSLDELVVGRSDGIDVHGRDGVGAVRAFRTGRIVTGERLTVVEPPHHLAYQDAFNMALRDYDAHVRLAVAVDGGTDISWEGRYRMKPVTGWVLPFVLPRTMRRLADDLAAQAASLFAQES</sequence>
<dbReference type="RefSeq" id="WP_307247950.1">
    <property type="nucleotide sequence ID" value="NZ_JAUSQZ010000001.1"/>
</dbReference>
<evidence type="ECO:0000313" key="2">
    <source>
        <dbReference type="Proteomes" id="UP001235712"/>
    </source>
</evidence>
<protein>
    <recommendedName>
        <fullName evidence="3">Polyketide cyclase/dehydrase/lipid transport protein</fullName>
    </recommendedName>
</protein>